<dbReference type="PROSITE" id="PS51828">
    <property type="entry name" value="PTX_2"/>
    <property type="match status" value="1"/>
</dbReference>
<evidence type="ECO:0000313" key="11">
    <source>
        <dbReference type="Proteomes" id="UP001152795"/>
    </source>
</evidence>
<evidence type="ECO:0000256" key="6">
    <source>
        <dbReference type="PROSITE-ProRule" id="PRU00076"/>
    </source>
</evidence>
<evidence type="ECO:0000259" key="8">
    <source>
        <dbReference type="PROSITE" id="PS50948"/>
    </source>
</evidence>
<dbReference type="AlphaFoldDB" id="A0A6S7GFC5"/>
<dbReference type="InterPro" id="IPR001759">
    <property type="entry name" value="PTX_dom"/>
</dbReference>
<feature type="domain" description="Apple" evidence="8">
    <location>
        <begin position="29"/>
        <end position="111"/>
    </location>
</feature>
<accession>A0A6S7GFC5</accession>
<gene>
    <name evidence="10" type="ORF">PACLA_8A087934</name>
</gene>
<evidence type="ECO:0000259" key="7">
    <source>
        <dbReference type="PROSITE" id="PS50026"/>
    </source>
</evidence>
<dbReference type="Proteomes" id="UP001152795">
    <property type="component" value="Unassembled WGS sequence"/>
</dbReference>
<evidence type="ECO:0000256" key="5">
    <source>
        <dbReference type="ARBA" id="ARBA00023180"/>
    </source>
</evidence>
<dbReference type="PROSITE" id="PS00022">
    <property type="entry name" value="EGF_1"/>
    <property type="match status" value="1"/>
</dbReference>
<feature type="domain" description="EGF-like" evidence="7">
    <location>
        <begin position="113"/>
        <end position="153"/>
    </location>
</feature>
<dbReference type="EMBL" id="CACRXK020001651">
    <property type="protein sequence ID" value="CAB3990395.1"/>
    <property type="molecule type" value="Genomic_DNA"/>
</dbReference>
<keyword evidence="5" id="KW-0325">Glycoprotein</keyword>
<dbReference type="InterPro" id="IPR000742">
    <property type="entry name" value="EGF"/>
</dbReference>
<comment type="caution">
    <text evidence="6">Lacks conserved residue(s) required for the propagation of feature annotation.</text>
</comment>
<evidence type="ECO:0000256" key="4">
    <source>
        <dbReference type="ARBA" id="ARBA00023157"/>
    </source>
</evidence>
<dbReference type="InterPro" id="IPR051360">
    <property type="entry name" value="Neuronal_Pentraxin_Related"/>
</dbReference>
<keyword evidence="11" id="KW-1185">Reference proteome</keyword>
<dbReference type="PROSITE" id="PS50948">
    <property type="entry name" value="PAN"/>
    <property type="match status" value="1"/>
</dbReference>
<comment type="cofactor">
    <cofactor evidence="1">
        <name>Ca(2+)</name>
        <dbReference type="ChEBI" id="CHEBI:29108"/>
    </cofactor>
</comment>
<dbReference type="PANTHER" id="PTHR19277:SF125">
    <property type="entry name" value="B6"/>
    <property type="match status" value="1"/>
</dbReference>
<dbReference type="SMART" id="SM00159">
    <property type="entry name" value="PTX"/>
    <property type="match status" value="1"/>
</dbReference>
<comment type="caution">
    <text evidence="10">The sequence shown here is derived from an EMBL/GenBank/DDBJ whole genome shotgun (WGS) entry which is preliminary data.</text>
</comment>
<evidence type="ECO:0000256" key="1">
    <source>
        <dbReference type="ARBA" id="ARBA00001913"/>
    </source>
</evidence>
<feature type="domain" description="Pentraxin (PTX)" evidence="9">
    <location>
        <begin position="161"/>
        <end position="371"/>
    </location>
</feature>
<organism evidence="10 11">
    <name type="scientific">Paramuricea clavata</name>
    <name type="common">Red gorgonian</name>
    <name type="synonym">Violescent sea-whip</name>
    <dbReference type="NCBI Taxonomy" id="317549"/>
    <lineage>
        <taxon>Eukaryota</taxon>
        <taxon>Metazoa</taxon>
        <taxon>Cnidaria</taxon>
        <taxon>Anthozoa</taxon>
        <taxon>Octocorallia</taxon>
        <taxon>Malacalcyonacea</taxon>
        <taxon>Plexauridae</taxon>
        <taxon>Paramuricea</taxon>
    </lineage>
</organism>
<dbReference type="Pfam" id="PF13385">
    <property type="entry name" value="Laminin_G_3"/>
    <property type="match status" value="1"/>
</dbReference>
<keyword evidence="3" id="KW-0106">Calcium</keyword>
<name>A0A6S7GFC5_PARCT</name>
<dbReference type="Gene3D" id="2.10.25.10">
    <property type="entry name" value="Laminin"/>
    <property type="match status" value="1"/>
</dbReference>
<sequence length="652" mass="73362">MRFLQGLYESCFIFITFATFVHSVNYASCDEEAVFEIVNKGELPQEDVISSYSVNSWLDCGGKCLENTECVTFSHLDELHSVHHINCKMASTRSEFVIIGDEMWTTYEIRSTGLEICSTQHPCLNNGRCVRNSCEPEGYMCICSESHHGRHCENKNDSYNFDVVFASQLATERSYIEVDNMIISDLTEFTFSTWFKISIGLYKYYLLSHTTADNVAGNLEFCFKSGSDERAPVNKIFVTLLQSTYSAHMPPVDDNVWHHLGIRWDNTMGSMDILIDGTPWYINDNIRKDNVIPIGGKFVIGQQYIASGFEPKSGFLGQLSGMNFWNTSFPGEMLESMAQLAVHLEGNILRWSNVLGNIFGDVQVVNPSNAVNTNKGPNFELQFQNSDVHSDVNYVLSPGPEEPFHEITICLWMKTSQPAIFVSYDVECEISQTFSFGIDAAYSLYANVNGSILTSSVSDASIINNDWQYLCVVLNDNEIAFYRNQYRLDDATHTFNNYFPTGGKFRIGVAKNNGSYVNSFVGTLTCLNIWSIHLKALFINTMASGAMNINGDLLAWRNVPAQIVGNLVMIPNTEIYGAGYSLTEKRSKWCIQNVPLDCPLYARIGGDVNGDRMAWRCYCSESMHGGMHTYKSSSRSTAYETKHEELLAVVYI</sequence>
<dbReference type="Pfam" id="PF00354">
    <property type="entry name" value="Pentaxin"/>
    <property type="match status" value="1"/>
</dbReference>
<keyword evidence="6" id="KW-0245">EGF-like domain</keyword>
<dbReference type="InterPro" id="IPR013320">
    <property type="entry name" value="ConA-like_dom_sf"/>
</dbReference>
<dbReference type="Gene3D" id="2.60.120.200">
    <property type="match status" value="2"/>
</dbReference>
<dbReference type="OrthoDB" id="8871962at2759"/>
<feature type="disulfide bond" evidence="6">
    <location>
        <begin position="143"/>
        <end position="152"/>
    </location>
</feature>
<evidence type="ECO:0000313" key="10">
    <source>
        <dbReference type="EMBL" id="CAB3990395.1"/>
    </source>
</evidence>
<dbReference type="PANTHER" id="PTHR19277">
    <property type="entry name" value="PENTRAXIN"/>
    <property type="match status" value="1"/>
</dbReference>
<proteinExistence type="predicted"/>
<protein>
    <submittedName>
        <fullName evidence="10">Sushi, von Willebrand factor type A, EGF and pentraxin domain-containing 1-like</fullName>
    </submittedName>
</protein>
<dbReference type="GO" id="GO:0046872">
    <property type="term" value="F:metal ion binding"/>
    <property type="evidence" value="ECO:0007669"/>
    <property type="project" value="UniProtKB-KW"/>
</dbReference>
<dbReference type="SUPFAM" id="SSF49899">
    <property type="entry name" value="Concanavalin A-like lectins/glucanases"/>
    <property type="match status" value="2"/>
</dbReference>
<dbReference type="SUPFAM" id="SSF57196">
    <property type="entry name" value="EGF/Laminin"/>
    <property type="match status" value="1"/>
</dbReference>
<dbReference type="InterPro" id="IPR003609">
    <property type="entry name" value="Pan_app"/>
</dbReference>
<evidence type="ECO:0000259" key="9">
    <source>
        <dbReference type="PROSITE" id="PS51828"/>
    </source>
</evidence>
<dbReference type="CDD" id="cd00054">
    <property type="entry name" value="EGF_CA"/>
    <property type="match status" value="1"/>
</dbReference>
<keyword evidence="2" id="KW-0479">Metal-binding</keyword>
<dbReference type="PROSITE" id="PS50026">
    <property type="entry name" value="EGF_3"/>
    <property type="match status" value="1"/>
</dbReference>
<evidence type="ECO:0000256" key="3">
    <source>
        <dbReference type="ARBA" id="ARBA00022837"/>
    </source>
</evidence>
<keyword evidence="4 6" id="KW-1015">Disulfide bond</keyword>
<reference evidence="10" key="1">
    <citation type="submission" date="2020-04" db="EMBL/GenBank/DDBJ databases">
        <authorList>
            <person name="Alioto T."/>
            <person name="Alioto T."/>
            <person name="Gomez Garrido J."/>
        </authorList>
    </citation>
    <scope>NUCLEOTIDE SEQUENCE</scope>
    <source>
        <strain evidence="10">A484AB</strain>
    </source>
</reference>
<evidence type="ECO:0000256" key="2">
    <source>
        <dbReference type="ARBA" id="ARBA00022723"/>
    </source>
</evidence>